<accession>A0A8D8UAF0</accession>
<dbReference type="EMBL" id="HBUF01339365">
    <property type="protein sequence ID" value="CAG6700331.1"/>
    <property type="molecule type" value="Transcribed_RNA"/>
</dbReference>
<organism evidence="1">
    <name type="scientific">Cacopsylla melanoneura</name>
    <dbReference type="NCBI Taxonomy" id="428564"/>
    <lineage>
        <taxon>Eukaryota</taxon>
        <taxon>Metazoa</taxon>
        <taxon>Ecdysozoa</taxon>
        <taxon>Arthropoda</taxon>
        <taxon>Hexapoda</taxon>
        <taxon>Insecta</taxon>
        <taxon>Pterygota</taxon>
        <taxon>Neoptera</taxon>
        <taxon>Paraneoptera</taxon>
        <taxon>Hemiptera</taxon>
        <taxon>Sternorrhyncha</taxon>
        <taxon>Psylloidea</taxon>
        <taxon>Psyllidae</taxon>
        <taxon>Psyllinae</taxon>
        <taxon>Cacopsylla</taxon>
    </lineage>
</organism>
<dbReference type="AlphaFoldDB" id="A0A8D8UAF0"/>
<dbReference type="EMBL" id="HBUF01339366">
    <property type="protein sequence ID" value="CAG6700338.1"/>
    <property type="molecule type" value="Transcribed_RNA"/>
</dbReference>
<dbReference type="EMBL" id="HBUF01339359">
    <property type="protein sequence ID" value="CAG6700301.1"/>
    <property type="molecule type" value="Transcribed_RNA"/>
</dbReference>
<name>A0A8D8UAF0_9HEMI</name>
<dbReference type="EMBL" id="HBUF01339362">
    <property type="protein sequence ID" value="CAG6700316.1"/>
    <property type="molecule type" value="Transcribed_RNA"/>
</dbReference>
<proteinExistence type="predicted"/>
<dbReference type="EMBL" id="HBUF01339367">
    <property type="protein sequence ID" value="CAG6700345.1"/>
    <property type="molecule type" value="Transcribed_RNA"/>
</dbReference>
<protein>
    <submittedName>
        <fullName evidence="1">Uncharacterized protein</fullName>
    </submittedName>
</protein>
<evidence type="ECO:0000313" key="1">
    <source>
        <dbReference type="EMBL" id="CAG6700301.1"/>
    </source>
</evidence>
<reference evidence="1" key="1">
    <citation type="submission" date="2021-05" db="EMBL/GenBank/DDBJ databases">
        <authorList>
            <person name="Alioto T."/>
            <person name="Alioto T."/>
            <person name="Gomez Garrido J."/>
        </authorList>
    </citation>
    <scope>NUCLEOTIDE SEQUENCE</scope>
</reference>
<sequence>MSLEDLSSEIDKNFCVFFSVPFPILLQNLSTQASTLSNLSMQEKLLINFISSCLTCSVSSHTNTLEPVPILSSGTDSLLVTILACGHNDGSSYRNDGPLNHNLLPTNSEGSTPLLAMSALLFSELT</sequence>